<dbReference type="Gene3D" id="1.10.10.10">
    <property type="entry name" value="Winged helix-like DNA-binding domain superfamily/Winged helix DNA-binding domain"/>
    <property type="match status" value="1"/>
</dbReference>
<dbReference type="Proteomes" id="UP000305095">
    <property type="component" value="Unassembled WGS sequence"/>
</dbReference>
<feature type="region of interest" description="Disordered" evidence="4">
    <location>
        <begin position="1"/>
        <end position="23"/>
    </location>
</feature>
<sequence>MYDKTDTVVQGRGSAAAQAATATRPSMFQTSNALRRSVHSQVTDRVGSSIVRGEIGVGETLPPEIRICEMMDVSRTVVREAIRTLTGKGLIESRPKSGTRVRPPEQWNQLDPDVLRWHLESAQIDRYLAKLFQLRTAVEPAAAALAATHAEEVDVARIRAGCDGMDAAKTNEEFVAADIAFHQAIYFATRNEFFWPIAQMFEITLRQSFTIAAPGSHRPRALREHRAVLDAIAAGDAETARAATVVLLTNSADDLVRIRGREFETPASRPARKR</sequence>
<evidence type="ECO:0000256" key="1">
    <source>
        <dbReference type="ARBA" id="ARBA00023015"/>
    </source>
</evidence>
<keyword evidence="2" id="KW-0238">DNA-binding</keyword>
<dbReference type="GO" id="GO:0003700">
    <property type="term" value="F:DNA-binding transcription factor activity"/>
    <property type="evidence" value="ECO:0007669"/>
    <property type="project" value="InterPro"/>
</dbReference>
<reference evidence="6 7" key="1">
    <citation type="submission" date="2019-05" db="EMBL/GenBank/DDBJ databases">
        <title>Draft Genome of Bradyrhizobium elkanii strain SEMIA 938, Used in Commercial Inoculants for Lupinus spp. in Brazil.</title>
        <authorList>
            <person name="Hungria M."/>
            <person name="Delamuta J.R.M."/>
            <person name="Ribeiro R.A."/>
            <person name="Nogueira M.A."/>
        </authorList>
    </citation>
    <scope>NUCLEOTIDE SEQUENCE [LARGE SCALE GENOMIC DNA]</scope>
    <source>
        <strain evidence="6 7">Semia 938</strain>
    </source>
</reference>
<dbReference type="Pfam" id="PF07729">
    <property type="entry name" value="FCD"/>
    <property type="match status" value="1"/>
</dbReference>
<dbReference type="InterPro" id="IPR000524">
    <property type="entry name" value="Tscrpt_reg_HTH_GntR"/>
</dbReference>
<evidence type="ECO:0000256" key="4">
    <source>
        <dbReference type="SAM" id="MobiDB-lite"/>
    </source>
</evidence>
<comment type="caution">
    <text evidence="6">The sequence shown here is derived from an EMBL/GenBank/DDBJ whole genome shotgun (WGS) entry which is preliminary data.</text>
</comment>
<dbReference type="CDD" id="cd07377">
    <property type="entry name" value="WHTH_GntR"/>
    <property type="match status" value="1"/>
</dbReference>
<evidence type="ECO:0000313" key="6">
    <source>
        <dbReference type="EMBL" id="TKV81296.1"/>
    </source>
</evidence>
<dbReference type="GO" id="GO:0003677">
    <property type="term" value="F:DNA binding"/>
    <property type="evidence" value="ECO:0007669"/>
    <property type="project" value="UniProtKB-KW"/>
</dbReference>
<dbReference type="PANTHER" id="PTHR43537:SF44">
    <property type="entry name" value="GNTR FAMILY REGULATORY PROTEIN"/>
    <property type="match status" value="1"/>
</dbReference>
<dbReference type="SMART" id="SM00895">
    <property type="entry name" value="FCD"/>
    <property type="match status" value="1"/>
</dbReference>
<dbReference type="Pfam" id="PF00392">
    <property type="entry name" value="GntR"/>
    <property type="match status" value="1"/>
</dbReference>
<dbReference type="InterPro" id="IPR008920">
    <property type="entry name" value="TF_FadR/GntR_C"/>
</dbReference>
<evidence type="ECO:0000313" key="7">
    <source>
        <dbReference type="Proteomes" id="UP000305095"/>
    </source>
</evidence>
<proteinExistence type="predicted"/>
<protein>
    <submittedName>
        <fullName evidence="6">FadR family transcriptional regulator</fullName>
    </submittedName>
</protein>
<organism evidence="6 7">
    <name type="scientific">Bradyrhizobium elkanii</name>
    <dbReference type="NCBI Taxonomy" id="29448"/>
    <lineage>
        <taxon>Bacteria</taxon>
        <taxon>Pseudomonadati</taxon>
        <taxon>Pseudomonadota</taxon>
        <taxon>Alphaproteobacteria</taxon>
        <taxon>Hyphomicrobiales</taxon>
        <taxon>Nitrobacteraceae</taxon>
        <taxon>Bradyrhizobium</taxon>
    </lineage>
</organism>
<keyword evidence="1" id="KW-0805">Transcription regulation</keyword>
<feature type="domain" description="HTH gntR-type" evidence="5">
    <location>
        <begin position="36"/>
        <end position="104"/>
    </location>
</feature>
<dbReference type="PROSITE" id="PS50949">
    <property type="entry name" value="HTH_GNTR"/>
    <property type="match status" value="1"/>
</dbReference>
<gene>
    <name evidence="6" type="ORF">FDV58_14395</name>
</gene>
<dbReference type="InterPro" id="IPR036388">
    <property type="entry name" value="WH-like_DNA-bd_sf"/>
</dbReference>
<keyword evidence="3" id="KW-0804">Transcription</keyword>
<dbReference type="PANTHER" id="PTHR43537">
    <property type="entry name" value="TRANSCRIPTIONAL REGULATOR, GNTR FAMILY"/>
    <property type="match status" value="1"/>
</dbReference>
<dbReference type="EMBL" id="SZZP01000007">
    <property type="protein sequence ID" value="TKV81296.1"/>
    <property type="molecule type" value="Genomic_DNA"/>
</dbReference>
<dbReference type="SMART" id="SM00345">
    <property type="entry name" value="HTH_GNTR"/>
    <property type="match status" value="1"/>
</dbReference>
<dbReference type="Gene3D" id="1.20.120.530">
    <property type="entry name" value="GntR ligand-binding domain-like"/>
    <property type="match status" value="1"/>
</dbReference>
<dbReference type="InterPro" id="IPR011711">
    <property type="entry name" value="GntR_C"/>
</dbReference>
<evidence type="ECO:0000259" key="5">
    <source>
        <dbReference type="PROSITE" id="PS50949"/>
    </source>
</evidence>
<dbReference type="SUPFAM" id="SSF46785">
    <property type="entry name" value="Winged helix' DNA-binding domain"/>
    <property type="match status" value="1"/>
</dbReference>
<dbReference type="InterPro" id="IPR036390">
    <property type="entry name" value="WH_DNA-bd_sf"/>
</dbReference>
<evidence type="ECO:0000256" key="2">
    <source>
        <dbReference type="ARBA" id="ARBA00023125"/>
    </source>
</evidence>
<dbReference type="PRINTS" id="PR00035">
    <property type="entry name" value="HTHGNTR"/>
</dbReference>
<accession>A0A4U6S9B8</accession>
<name>A0A4U6S9B8_BRAEL</name>
<dbReference type="SUPFAM" id="SSF48008">
    <property type="entry name" value="GntR ligand-binding domain-like"/>
    <property type="match status" value="1"/>
</dbReference>
<dbReference type="AlphaFoldDB" id="A0A4U6S9B8"/>
<evidence type="ECO:0000256" key="3">
    <source>
        <dbReference type="ARBA" id="ARBA00023163"/>
    </source>
</evidence>